<dbReference type="STRING" id="270498.CHK_1365"/>
<evidence type="ECO:0000313" key="1">
    <source>
        <dbReference type="EMBL" id="KKI50978.1"/>
    </source>
</evidence>
<comment type="caution">
    <text evidence="1">The sequence shown here is derived from an EMBL/GenBank/DDBJ whole genome shotgun (WGS) entry which is preliminary data.</text>
</comment>
<organism evidence="1 2">
    <name type="scientific">Christensenella hongkongensis</name>
    <dbReference type="NCBI Taxonomy" id="270498"/>
    <lineage>
        <taxon>Bacteria</taxon>
        <taxon>Bacillati</taxon>
        <taxon>Bacillota</taxon>
        <taxon>Clostridia</taxon>
        <taxon>Christensenellales</taxon>
        <taxon>Christensenellaceae</taxon>
        <taxon>Christensenella</taxon>
    </lineage>
</organism>
<proteinExistence type="predicted"/>
<dbReference type="AlphaFoldDB" id="A0A0M2NFM9"/>
<dbReference type="EMBL" id="LAYJ01000088">
    <property type="protein sequence ID" value="KKI50978.1"/>
    <property type="molecule type" value="Genomic_DNA"/>
</dbReference>
<keyword evidence="2" id="KW-1185">Reference proteome</keyword>
<reference evidence="1 2" key="1">
    <citation type="submission" date="2015-04" db="EMBL/GenBank/DDBJ databases">
        <title>Draft genome sequence of bacteremic isolate Catabacter hongkongensis type strain HKU16T.</title>
        <authorList>
            <person name="Lau S.K."/>
            <person name="Teng J.L."/>
            <person name="Huang Y."/>
            <person name="Curreem S.O."/>
            <person name="Tsui S.K."/>
            <person name="Woo P.C."/>
        </authorList>
    </citation>
    <scope>NUCLEOTIDE SEQUENCE [LARGE SCALE GENOMIC DNA]</scope>
    <source>
        <strain evidence="1 2">HKU16</strain>
    </source>
</reference>
<sequence length="48" mass="5577">MAGGRKPSAIFTFEKGVFLRMVQITRRWPYMPGEGELWMEVSGKDQEK</sequence>
<gene>
    <name evidence="1" type="ORF">CHK_1365</name>
</gene>
<accession>A0A0M2NFM9</accession>
<name>A0A0M2NFM9_9FIRM</name>
<protein>
    <submittedName>
        <fullName evidence="1">Uncharacterized protein</fullName>
    </submittedName>
</protein>
<dbReference type="Proteomes" id="UP000034076">
    <property type="component" value="Unassembled WGS sequence"/>
</dbReference>
<evidence type="ECO:0000313" key="2">
    <source>
        <dbReference type="Proteomes" id="UP000034076"/>
    </source>
</evidence>